<reference evidence="2" key="1">
    <citation type="submission" date="2018-12" db="EMBL/GenBank/DDBJ databases">
        <title>Genome sequence of Peanibacillus sp.</title>
        <authorList>
            <person name="Subramani G."/>
            <person name="Srinivasan S."/>
            <person name="Kim M.K."/>
        </authorList>
    </citation>
    <scope>NUCLEOTIDE SEQUENCE [LARGE SCALE GENOMIC DNA]</scope>
    <source>
        <strain evidence="2">18JY67-1</strain>
    </source>
</reference>
<name>A0A3S9AC58_9BACL</name>
<evidence type="ECO:0000313" key="2">
    <source>
        <dbReference type="Proteomes" id="UP000272528"/>
    </source>
</evidence>
<dbReference type="Proteomes" id="UP000272528">
    <property type="component" value="Chromosome"/>
</dbReference>
<keyword evidence="2" id="KW-1185">Reference proteome</keyword>
<dbReference type="AlphaFoldDB" id="A0A3S9AC58"/>
<dbReference type="KEGG" id="palb:EJC50_29450"/>
<evidence type="ECO:0000313" key="1">
    <source>
        <dbReference type="EMBL" id="AZN43357.1"/>
    </source>
</evidence>
<dbReference type="RefSeq" id="WP_126019815.1">
    <property type="nucleotide sequence ID" value="NZ_CP034437.1"/>
</dbReference>
<dbReference type="EMBL" id="CP034437">
    <property type="protein sequence ID" value="AZN43357.1"/>
    <property type="molecule type" value="Genomic_DNA"/>
</dbReference>
<gene>
    <name evidence="1" type="ORF">EJC50_29450</name>
</gene>
<organism evidence="1 2">
    <name type="scientific">Paenibacillus albus</name>
    <dbReference type="NCBI Taxonomy" id="2495582"/>
    <lineage>
        <taxon>Bacteria</taxon>
        <taxon>Bacillati</taxon>
        <taxon>Bacillota</taxon>
        <taxon>Bacilli</taxon>
        <taxon>Bacillales</taxon>
        <taxon>Paenibacillaceae</taxon>
        <taxon>Paenibacillus</taxon>
    </lineage>
</organism>
<accession>A0A3S9AC58</accession>
<proteinExistence type="predicted"/>
<dbReference type="OrthoDB" id="2521893at2"/>
<sequence>MNYWPTAVKKLPSKVIRKFAGVNKGDPFAISEIFSSDTGNLTINDNGEVTTRPGYSVLGAAIGTRVLGLGVWKDMELHAVFGDGTWRRWTSSAWSTLASGLNTSAEWTFTNFKGDQTDVCLFGSNGIDTVRFYNGTMVSVLSGAPAGANYIAQFADRLWAAVGNELHASSYRKVGDWTTMVGDDADAWDVIPETPDGETINGIIADFTKLIVTKPSAMFKLMGYAPSDYSMQRVSLSTGQFNNKSSLVLEEWLYTIDDRGFYRYAGGSAPESDFSSRVVDYFNRITVAGKLLSALGTDGRRIYASLAIGGDEPDTVIVYDPKNDVFNEWNGLTALQFAQMGDDFYIGDANGRVLQLGGTTDNGAAIGWRWVSVPFTAQSMAQGIRITRMWVTVDLPEGSTLNAYLNPDASGIEGNVLVGTATGASSIQRKPIYLASNKVINTKQLRYRIAGNGPCILHEVAWDQIEMPIR</sequence>
<protein>
    <submittedName>
        <fullName evidence="1">Uncharacterized protein</fullName>
    </submittedName>
</protein>